<keyword evidence="4 5" id="KW-0472">Membrane</keyword>
<evidence type="ECO:0000256" key="3">
    <source>
        <dbReference type="ARBA" id="ARBA00022989"/>
    </source>
</evidence>
<dbReference type="PANTHER" id="PTHR36926:SF1">
    <property type="entry name" value="COLICIN V PRODUCTION PROTEIN"/>
    <property type="match status" value="1"/>
</dbReference>
<organism evidence="6 7">
    <name type="scientific">Variovorax guangxiensis</name>
    <dbReference type="NCBI Taxonomy" id="1775474"/>
    <lineage>
        <taxon>Bacteria</taxon>
        <taxon>Pseudomonadati</taxon>
        <taxon>Pseudomonadota</taxon>
        <taxon>Betaproteobacteria</taxon>
        <taxon>Burkholderiales</taxon>
        <taxon>Comamonadaceae</taxon>
        <taxon>Variovorax</taxon>
    </lineage>
</organism>
<evidence type="ECO:0000256" key="2">
    <source>
        <dbReference type="ARBA" id="ARBA00022692"/>
    </source>
</evidence>
<dbReference type="Pfam" id="PF02674">
    <property type="entry name" value="Colicin_V"/>
    <property type="match status" value="1"/>
</dbReference>
<keyword evidence="2 5" id="KW-0812">Transmembrane</keyword>
<dbReference type="Proteomes" id="UP000319212">
    <property type="component" value="Unassembled WGS sequence"/>
</dbReference>
<evidence type="ECO:0000313" key="7">
    <source>
        <dbReference type="Proteomes" id="UP000319212"/>
    </source>
</evidence>
<keyword evidence="3 5" id="KW-1133">Transmembrane helix</keyword>
<name>A0A502DSJ1_9BURK</name>
<dbReference type="GO" id="GO:0009403">
    <property type="term" value="P:toxin biosynthetic process"/>
    <property type="evidence" value="ECO:0007669"/>
    <property type="project" value="InterPro"/>
</dbReference>
<feature type="transmembrane region" description="Helical" evidence="5">
    <location>
        <begin position="33"/>
        <end position="52"/>
    </location>
</feature>
<dbReference type="AlphaFoldDB" id="A0A502DSJ1"/>
<dbReference type="InterPro" id="IPR003825">
    <property type="entry name" value="Colicin-V_CvpA"/>
</dbReference>
<feature type="transmembrane region" description="Helical" evidence="5">
    <location>
        <begin position="64"/>
        <end position="86"/>
    </location>
</feature>
<reference evidence="6 7" key="1">
    <citation type="journal article" date="2019" name="Environ. Microbiol.">
        <title>Species interactions and distinct microbial communities in high Arctic permafrost affected cryosols are associated with the CH4 and CO2 gas fluxes.</title>
        <authorList>
            <person name="Altshuler I."/>
            <person name="Hamel J."/>
            <person name="Turney S."/>
            <person name="Magnuson E."/>
            <person name="Levesque R."/>
            <person name="Greer C."/>
            <person name="Whyte L.G."/>
        </authorList>
    </citation>
    <scope>NUCLEOTIDE SEQUENCE [LARGE SCALE GENOMIC DNA]</scope>
    <source>
        <strain evidence="6 7">S06.C</strain>
    </source>
</reference>
<proteinExistence type="predicted"/>
<dbReference type="InterPro" id="IPR052719">
    <property type="entry name" value="CvpA-like"/>
</dbReference>
<evidence type="ECO:0000256" key="1">
    <source>
        <dbReference type="ARBA" id="ARBA00004141"/>
    </source>
</evidence>
<comment type="caution">
    <text evidence="6">The sequence shown here is derived from an EMBL/GenBank/DDBJ whole genome shotgun (WGS) entry which is preliminary data.</text>
</comment>
<protein>
    <submittedName>
        <fullName evidence="6">CvpA family protein</fullName>
    </submittedName>
</protein>
<evidence type="ECO:0000256" key="5">
    <source>
        <dbReference type="SAM" id="Phobius"/>
    </source>
</evidence>
<dbReference type="PANTHER" id="PTHR36926">
    <property type="entry name" value="COLICIN V PRODUCTION PROTEIN"/>
    <property type="match status" value="1"/>
</dbReference>
<feature type="transmembrane region" description="Helical" evidence="5">
    <location>
        <begin position="101"/>
        <end position="125"/>
    </location>
</feature>
<dbReference type="EMBL" id="RCZI01000003">
    <property type="protein sequence ID" value="TPG27690.1"/>
    <property type="molecule type" value="Genomic_DNA"/>
</dbReference>
<sequence>MALLDWIAVALLSVSLLFGLVRGLVFEVISLAGWVAAFFGAQWFAADVAAWLPISGDPEASWRYALAFVLVFVAVAFGVGLLAALIRKLIAAVGLRPVDRMLGAVFGLARGAVALLAVAVVVHLLSLSESAWWREAHSAVVLDAALQGLKPALPEKLASYLP</sequence>
<dbReference type="OrthoDB" id="9810601at2"/>
<dbReference type="GO" id="GO:0016020">
    <property type="term" value="C:membrane"/>
    <property type="evidence" value="ECO:0007669"/>
    <property type="project" value="UniProtKB-SubCell"/>
</dbReference>
<gene>
    <name evidence="6" type="ORF">EAH82_13080</name>
</gene>
<dbReference type="RefSeq" id="WP_140842515.1">
    <property type="nucleotide sequence ID" value="NZ_RCZI01000003.1"/>
</dbReference>
<evidence type="ECO:0000313" key="6">
    <source>
        <dbReference type="EMBL" id="TPG27690.1"/>
    </source>
</evidence>
<evidence type="ECO:0000256" key="4">
    <source>
        <dbReference type="ARBA" id="ARBA00023136"/>
    </source>
</evidence>
<comment type="subcellular location">
    <subcellularLocation>
        <location evidence="1">Membrane</location>
        <topology evidence="1">Multi-pass membrane protein</topology>
    </subcellularLocation>
</comment>
<accession>A0A502DSJ1</accession>